<feature type="domain" description="Glutaredoxin" evidence="1">
    <location>
        <begin position="5"/>
        <end position="62"/>
    </location>
</feature>
<dbReference type="RefSeq" id="WP_093053451.1">
    <property type="nucleotide sequence ID" value="NZ_FOGT01000011.1"/>
</dbReference>
<dbReference type="OrthoDB" id="9795531at2"/>
<sequence length="82" mass="9424">MKKEVIVYTTKDCIECTFVKQMLTENRIHYKVRDISADAAYQKEIEKLGFLGVPVTVYGDKAVKGMTPELQELVNKIMEQKP</sequence>
<dbReference type="PANTHER" id="PTHR34386:SF1">
    <property type="entry name" value="GLUTAREDOXIN-LIKE PROTEIN NRDH"/>
    <property type="match status" value="1"/>
</dbReference>
<dbReference type="InterPro" id="IPR002109">
    <property type="entry name" value="Glutaredoxin"/>
</dbReference>
<organism evidence="2 3">
    <name type="scientific">Salipaludibacillus aurantiacus</name>
    <dbReference type="NCBI Taxonomy" id="1601833"/>
    <lineage>
        <taxon>Bacteria</taxon>
        <taxon>Bacillati</taxon>
        <taxon>Bacillota</taxon>
        <taxon>Bacilli</taxon>
        <taxon>Bacillales</taxon>
        <taxon>Bacillaceae</taxon>
    </lineage>
</organism>
<dbReference type="SUPFAM" id="SSF52833">
    <property type="entry name" value="Thioredoxin-like"/>
    <property type="match status" value="1"/>
</dbReference>
<evidence type="ECO:0000313" key="2">
    <source>
        <dbReference type="EMBL" id="SES22396.1"/>
    </source>
</evidence>
<dbReference type="CDD" id="cd02976">
    <property type="entry name" value="NrdH"/>
    <property type="match status" value="1"/>
</dbReference>
<dbReference type="InterPro" id="IPR051548">
    <property type="entry name" value="Grx-like_ET"/>
</dbReference>
<dbReference type="Gene3D" id="3.40.30.10">
    <property type="entry name" value="Glutaredoxin"/>
    <property type="match status" value="1"/>
</dbReference>
<dbReference type="GO" id="GO:0009055">
    <property type="term" value="F:electron transfer activity"/>
    <property type="evidence" value="ECO:0007669"/>
    <property type="project" value="TreeGrafter"/>
</dbReference>
<keyword evidence="3" id="KW-1185">Reference proteome</keyword>
<dbReference type="GO" id="GO:0045454">
    <property type="term" value="P:cell redox homeostasis"/>
    <property type="evidence" value="ECO:0007669"/>
    <property type="project" value="TreeGrafter"/>
</dbReference>
<reference evidence="3" key="1">
    <citation type="submission" date="2016-10" db="EMBL/GenBank/DDBJ databases">
        <authorList>
            <person name="Varghese N."/>
            <person name="Submissions S."/>
        </authorList>
    </citation>
    <scope>NUCLEOTIDE SEQUENCE [LARGE SCALE GENOMIC DNA]</scope>
    <source>
        <strain evidence="3">S9</strain>
    </source>
</reference>
<evidence type="ECO:0000259" key="1">
    <source>
        <dbReference type="Pfam" id="PF00462"/>
    </source>
</evidence>
<accession>A0A1H9VKY9</accession>
<protein>
    <submittedName>
        <fullName evidence="2">Glutaredoxin-like protein NrdH</fullName>
    </submittedName>
</protein>
<dbReference type="InterPro" id="IPR036249">
    <property type="entry name" value="Thioredoxin-like_sf"/>
</dbReference>
<proteinExistence type="predicted"/>
<name>A0A1H9VKY9_9BACI</name>
<evidence type="ECO:0000313" key="3">
    <source>
        <dbReference type="Proteomes" id="UP000198571"/>
    </source>
</evidence>
<dbReference type="Proteomes" id="UP000198571">
    <property type="component" value="Unassembled WGS sequence"/>
</dbReference>
<dbReference type="AlphaFoldDB" id="A0A1H9VKY9"/>
<dbReference type="STRING" id="1601833.SAMN05518684_11175"/>
<gene>
    <name evidence="2" type="ORF">SAMN05518684_11175</name>
</gene>
<dbReference type="EMBL" id="FOGT01000011">
    <property type="protein sequence ID" value="SES22396.1"/>
    <property type="molecule type" value="Genomic_DNA"/>
</dbReference>
<dbReference type="PROSITE" id="PS51354">
    <property type="entry name" value="GLUTAREDOXIN_2"/>
    <property type="match status" value="1"/>
</dbReference>
<dbReference type="PANTHER" id="PTHR34386">
    <property type="entry name" value="GLUTAREDOXIN"/>
    <property type="match status" value="1"/>
</dbReference>
<dbReference type="Pfam" id="PF00462">
    <property type="entry name" value="Glutaredoxin"/>
    <property type="match status" value="1"/>
</dbReference>